<evidence type="ECO:0000256" key="1">
    <source>
        <dbReference type="ARBA" id="ARBA00007637"/>
    </source>
</evidence>
<feature type="region of interest" description="Disordered" evidence="3">
    <location>
        <begin position="384"/>
        <end position="419"/>
    </location>
</feature>
<evidence type="ECO:0000313" key="5">
    <source>
        <dbReference type="Proteomes" id="UP001165080"/>
    </source>
</evidence>
<accession>A0A9W6BJF7</accession>
<dbReference type="Proteomes" id="UP001165080">
    <property type="component" value="Unassembled WGS sequence"/>
</dbReference>
<dbReference type="SUPFAM" id="SSF51735">
    <property type="entry name" value="NAD(P)-binding Rossmann-fold domains"/>
    <property type="match status" value="1"/>
</dbReference>
<reference evidence="4 5" key="1">
    <citation type="journal article" date="2023" name="Commun. Biol.">
        <title>Reorganization of the ancestral sex-determining regions during the evolution of trioecy in Pleodorina starrii.</title>
        <authorList>
            <person name="Takahashi K."/>
            <person name="Suzuki S."/>
            <person name="Kawai-Toyooka H."/>
            <person name="Yamamoto K."/>
            <person name="Hamaji T."/>
            <person name="Ootsuki R."/>
            <person name="Yamaguchi H."/>
            <person name="Kawachi M."/>
            <person name="Higashiyama T."/>
            <person name="Nozaki H."/>
        </authorList>
    </citation>
    <scope>NUCLEOTIDE SEQUENCE [LARGE SCALE GENOMIC DNA]</scope>
    <source>
        <strain evidence="4 5">NIES-4479</strain>
    </source>
</reference>
<evidence type="ECO:0000313" key="4">
    <source>
        <dbReference type="EMBL" id="GLC53244.1"/>
    </source>
</evidence>
<dbReference type="EMBL" id="BRXU01000007">
    <property type="protein sequence ID" value="GLC53244.1"/>
    <property type="molecule type" value="Genomic_DNA"/>
</dbReference>
<keyword evidence="2" id="KW-0520">NAD</keyword>
<organism evidence="4 5">
    <name type="scientific">Pleodorina starrii</name>
    <dbReference type="NCBI Taxonomy" id="330485"/>
    <lineage>
        <taxon>Eukaryota</taxon>
        <taxon>Viridiplantae</taxon>
        <taxon>Chlorophyta</taxon>
        <taxon>core chlorophytes</taxon>
        <taxon>Chlorophyceae</taxon>
        <taxon>CS clade</taxon>
        <taxon>Chlamydomonadales</taxon>
        <taxon>Volvocaceae</taxon>
        <taxon>Pleodorina</taxon>
    </lineage>
</organism>
<gene>
    <name evidence="4" type="primary">PLEST008734</name>
    <name evidence="4" type="ORF">PLESTB_000723900</name>
</gene>
<keyword evidence="5" id="KW-1185">Reference proteome</keyword>
<name>A0A9W6BJF7_9CHLO</name>
<dbReference type="Gene3D" id="3.40.50.720">
    <property type="entry name" value="NAD(P)-binding Rossmann-like Domain"/>
    <property type="match status" value="2"/>
</dbReference>
<evidence type="ECO:0000256" key="3">
    <source>
        <dbReference type="SAM" id="MobiDB-lite"/>
    </source>
</evidence>
<dbReference type="PANTHER" id="PTHR43574">
    <property type="entry name" value="EPIMERASE-RELATED"/>
    <property type="match status" value="1"/>
</dbReference>
<protein>
    <submittedName>
        <fullName evidence="4">Uncharacterized protein</fullName>
    </submittedName>
</protein>
<dbReference type="InterPro" id="IPR036291">
    <property type="entry name" value="NAD(P)-bd_dom_sf"/>
</dbReference>
<feature type="region of interest" description="Disordered" evidence="3">
    <location>
        <begin position="300"/>
        <end position="349"/>
    </location>
</feature>
<feature type="compositionally biased region" description="Low complexity" evidence="3">
    <location>
        <begin position="396"/>
        <end position="417"/>
    </location>
</feature>
<comment type="similarity">
    <text evidence="1">Belongs to the NAD(P)-dependent epimerase/dehydratase family.</text>
</comment>
<dbReference type="AlphaFoldDB" id="A0A9W6BJF7"/>
<proteinExistence type="inferred from homology"/>
<feature type="compositionally biased region" description="Low complexity" evidence="3">
    <location>
        <begin position="308"/>
        <end position="344"/>
    </location>
</feature>
<comment type="caution">
    <text evidence="4">The sequence shown here is derived from an EMBL/GenBank/DDBJ whole genome shotgun (WGS) entry which is preliminary data.</text>
</comment>
<dbReference type="OrthoDB" id="5824at2759"/>
<evidence type="ECO:0000256" key="2">
    <source>
        <dbReference type="ARBA" id="ARBA00023027"/>
    </source>
</evidence>
<sequence length="468" mass="49179">MVAPSAGQAAPAARGLQLPSLSSLRHRTSKRTLHLTVKTAAQHPDTKNPLDRKNIFVFGLGYTSIALANWLAADGWRISGTCRTPARVDGLRAKGWVVDTYDPARGVGLTQELSSQLEDSPYVISSVPPLGLALYDPALSAQKALLRPLAASGRIAWFGYLSSTGVYGDWQGEWVDESSPCRQTSSKAIVRQEAEAAWLQLYEQHGLPAHIFRLGGIYGPGRSVLDTLASEPADLSSSQRRRSRQRYTARCHVYDICAVLAASMAAPAPGRIYNVVDDDPAPRTDIMSYARSLLAGNPADGADHADDSSSATTTATTTTTTTTTTTSVINNTSNSSSTSSSSSAGPVGLVSDQDVATSAVSSQQQQLQAAAAAAPKAEEGVAAAAASDGGGGGGDLAAAASGAGDSSRSRSNSSGREAVLEEKRVRNGRIRGELRVALRYPSYREGLAAIHAGDCWPLSREDLQLLRL</sequence>